<dbReference type="Gene3D" id="2.30.30.40">
    <property type="entry name" value="SH3 Domains"/>
    <property type="match status" value="2"/>
</dbReference>
<dbReference type="KEGG" id="sniv:SFSGTM_04960"/>
<dbReference type="Pfam" id="PF08239">
    <property type="entry name" value="SH3_3"/>
    <property type="match status" value="1"/>
</dbReference>
<organism evidence="3 4">
    <name type="scientific">Sulfuriferula nivalis</name>
    <dbReference type="NCBI Taxonomy" id="2675298"/>
    <lineage>
        <taxon>Bacteria</taxon>
        <taxon>Pseudomonadati</taxon>
        <taxon>Pseudomonadota</taxon>
        <taxon>Betaproteobacteria</taxon>
        <taxon>Nitrosomonadales</taxon>
        <taxon>Sulfuricellaceae</taxon>
        <taxon>Sulfuriferula</taxon>
    </lineage>
</organism>
<keyword evidence="1" id="KW-0732">Signal</keyword>
<gene>
    <name evidence="3" type="ORF">SFSGTM_04960</name>
</gene>
<feature type="signal peptide" evidence="1">
    <location>
        <begin position="1"/>
        <end position="18"/>
    </location>
</feature>
<accession>A0A809RZX6</accession>
<dbReference type="InterPro" id="IPR010466">
    <property type="entry name" value="DUF1058"/>
</dbReference>
<dbReference type="Proteomes" id="UP000463939">
    <property type="component" value="Chromosome"/>
</dbReference>
<dbReference type="Pfam" id="PF06347">
    <property type="entry name" value="SH3_4"/>
    <property type="match status" value="1"/>
</dbReference>
<dbReference type="SMART" id="SM00287">
    <property type="entry name" value="SH3b"/>
    <property type="match status" value="2"/>
</dbReference>
<evidence type="ECO:0000313" key="3">
    <source>
        <dbReference type="EMBL" id="BBO99787.1"/>
    </source>
</evidence>
<feature type="chain" id="PRO_5032755777" description="SH3b domain-containing protein" evidence="1">
    <location>
        <begin position="19"/>
        <end position="142"/>
    </location>
</feature>
<proteinExistence type="predicted"/>
<dbReference type="EMBL" id="AP021881">
    <property type="protein sequence ID" value="BBO99787.1"/>
    <property type="molecule type" value="Genomic_DNA"/>
</dbReference>
<protein>
    <recommendedName>
        <fullName evidence="2">SH3b domain-containing protein</fullName>
    </recommendedName>
</protein>
<evidence type="ECO:0000259" key="2">
    <source>
        <dbReference type="SMART" id="SM00287"/>
    </source>
</evidence>
<evidence type="ECO:0000313" key="4">
    <source>
        <dbReference type="Proteomes" id="UP000463939"/>
    </source>
</evidence>
<name>A0A809RZX6_9PROT</name>
<feature type="domain" description="SH3b" evidence="2">
    <location>
        <begin position="83"/>
        <end position="142"/>
    </location>
</feature>
<dbReference type="RefSeq" id="WP_162083792.1">
    <property type="nucleotide sequence ID" value="NZ_AP021881.1"/>
</dbReference>
<dbReference type="AlphaFoldDB" id="A0A809RZX6"/>
<sequence>MYRLLFAIAMLCALPVQALDFRSTANTAAVLYDAPSTEATRLFVLSKGYPLEVVVIITGWAKVRDSSGAMAWIALDQLSTTRTLVVRSASTIRNTPNDNAPVTAQVAANVILVWLENSGEWAKVRLPNQSTGYIKLNQVWGT</sequence>
<evidence type="ECO:0000256" key="1">
    <source>
        <dbReference type="SAM" id="SignalP"/>
    </source>
</evidence>
<keyword evidence="4" id="KW-1185">Reference proteome</keyword>
<feature type="domain" description="SH3b" evidence="2">
    <location>
        <begin position="18"/>
        <end position="82"/>
    </location>
</feature>
<reference evidence="4" key="1">
    <citation type="submission" date="2019-11" db="EMBL/GenBank/DDBJ databases">
        <title>Isolation and characterization of a novel species in the genus Sulfuriferula.</title>
        <authorList>
            <person name="Mochizuki J."/>
            <person name="Kojima H."/>
            <person name="Fukui M."/>
        </authorList>
    </citation>
    <scope>NUCLEOTIDE SEQUENCE [LARGE SCALE GENOMIC DNA]</scope>
    <source>
        <strain evidence="4">SGTM</strain>
    </source>
</reference>
<dbReference type="InterPro" id="IPR003646">
    <property type="entry name" value="SH3-like_bac-type"/>
</dbReference>